<dbReference type="PANTHER" id="PTHR11715:SF3">
    <property type="entry name" value="GLYCINE CLEAVAGE SYSTEM H PROTEIN-RELATED"/>
    <property type="match status" value="1"/>
</dbReference>
<dbReference type="InterPro" id="IPR011053">
    <property type="entry name" value="Single_hybrid_motif"/>
</dbReference>
<dbReference type="Proteomes" id="UP000030832">
    <property type="component" value="Unassembled WGS sequence"/>
</dbReference>
<comment type="function">
    <text evidence="3">Is also involved in protein lipoylation via its role as an octanoyl/lipoyl carrier protein intermediate.</text>
</comment>
<evidence type="ECO:0000256" key="1">
    <source>
        <dbReference type="ARBA" id="ARBA00009249"/>
    </source>
</evidence>
<sequence>MSNLPKELKYSEEHEWVKVEGEKVRVGITDFAQSELGDIVFVELPEVGDEIEADEPFGSVESVKTVSELYAPISGKVVEVNEDLDDSPEFVNESPYEKAWMIVVEPSDSSEIDKLMTAEQYEEMISED</sequence>
<dbReference type="InterPro" id="IPR033753">
    <property type="entry name" value="GCV_H/Fam206"/>
</dbReference>
<proteinExistence type="inferred from homology"/>
<name>A0A0B0IIK6_9BACI</name>
<keyword evidence="7" id="KW-1185">Reference proteome</keyword>
<gene>
    <name evidence="3" type="primary">gcvH</name>
    <name evidence="6" type="ORF">LQ50_05145</name>
</gene>
<comment type="similarity">
    <text evidence="1 3">Belongs to the GcvH family.</text>
</comment>
<dbReference type="Gene3D" id="2.40.50.100">
    <property type="match status" value="1"/>
</dbReference>
<dbReference type="GO" id="GO:0005960">
    <property type="term" value="C:glycine cleavage complex"/>
    <property type="evidence" value="ECO:0007669"/>
    <property type="project" value="InterPro"/>
</dbReference>
<evidence type="ECO:0000259" key="5">
    <source>
        <dbReference type="PROSITE" id="PS50968"/>
    </source>
</evidence>
<dbReference type="NCBIfam" id="TIGR00527">
    <property type="entry name" value="gcvH"/>
    <property type="match status" value="1"/>
</dbReference>
<dbReference type="EMBL" id="JRJU01000004">
    <property type="protein sequence ID" value="KHF41150.1"/>
    <property type="molecule type" value="Genomic_DNA"/>
</dbReference>
<reference evidence="6 7" key="1">
    <citation type="submission" date="2014-09" db="EMBL/GenBank/DDBJ databases">
        <title>Genome sequencing and annotation of Bacillus Okhensis strain Kh10-101T.</title>
        <authorList>
            <person name="Prakash J.S."/>
        </authorList>
    </citation>
    <scope>NUCLEOTIDE SEQUENCE [LARGE SCALE GENOMIC DNA]</scope>
    <source>
        <strain evidence="7">Kh10-101T</strain>
    </source>
</reference>
<dbReference type="FunFam" id="2.40.50.100:FF:000011">
    <property type="entry name" value="Glycine cleavage system H protein"/>
    <property type="match status" value="1"/>
</dbReference>
<dbReference type="NCBIfam" id="NF002270">
    <property type="entry name" value="PRK01202.1"/>
    <property type="match status" value="1"/>
</dbReference>
<dbReference type="InterPro" id="IPR003016">
    <property type="entry name" value="2-oxoA_DH_lipoyl-BS"/>
</dbReference>
<feature type="modified residue" description="N6-lipoyllysine" evidence="3 4">
    <location>
        <position position="64"/>
    </location>
</feature>
<dbReference type="PROSITE" id="PS50968">
    <property type="entry name" value="BIOTINYL_LIPOYL"/>
    <property type="match status" value="1"/>
</dbReference>
<dbReference type="eggNOG" id="COG0509">
    <property type="taxonomic scope" value="Bacteria"/>
</dbReference>
<comment type="caution">
    <text evidence="6">The sequence shown here is derived from an EMBL/GenBank/DDBJ whole genome shotgun (WGS) entry which is preliminary data.</text>
</comment>
<dbReference type="GO" id="GO:0019464">
    <property type="term" value="P:glycine decarboxylation via glycine cleavage system"/>
    <property type="evidence" value="ECO:0007669"/>
    <property type="project" value="UniProtKB-UniRule"/>
</dbReference>
<comment type="cofactor">
    <cofactor evidence="3">
        <name>(R)-lipoate</name>
        <dbReference type="ChEBI" id="CHEBI:83088"/>
    </cofactor>
    <text evidence="3">Binds 1 lipoyl cofactor covalently.</text>
</comment>
<keyword evidence="2 3" id="KW-0450">Lipoyl</keyword>
<dbReference type="PANTHER" id="PTHR11715">
    <property type="entry name" value="GLYCINE CLEAVAGE SYSTEM H PROTEIN"/>
    <property type="match status" value="1"/>
</dbReference>
<dbReference type="STRING" id="333138.LQ50_05145"/>
<dbReference type="InterPro" id="IPR000089">
    <property type="entry name" value="Biotin_lipoyl"/>
</dbReference>
<evidence type="ECO:0000256" key="3">
    <source>
        <dbReference type="HAMAP-Rule" id="MF_00272"/>
    </source>
</evidence>
<accession>A0A0B0IIK6</accession>
<comment type="function">
    <text evidence="3">The glycine cleavage system catalyzes the degradation of glycine. The H protein shuttles the methylamine group of glycine from the P protein to the T protein.</text>
</comment>
<evidence type="ECO:0000256" key="2">
    <source>
        <dbReference type="ARBA" id="ARBA00022823"/>
    </source>
</evidence>
<dbReference type="CDD" id="cd06848">
    <property type="entry name" value="GCS_H"/>
    <property type="match status" value="1"/>
</dbReference>
<evidence type="ECO:0000313" key="6">
    <source>
        <dbReference type="EMBL" id="KHF41150.1"/>
    </source>
</evidence>
<dbReference type="GO" id="GO:0005829">
    <property type="term" value="C:cytosol"/>
    <property type="evidence" value="ECO:0007669"/>
    <property type="project" value="TreeGrafter"/>
</dbReference>
<dbReference type="OrthoDB" id="9796712at2"/>
<organism evidence="6 7">
    <name type="scientific">Halalkalibacter okhensis</name>
    <dbReference type="NCBI Taxonomy" id="333138"/>
    <lineage>
        <taxon>Bacteria</taxon>
        <taxon>Bacillati</taxon>
        <taxon>Bacillota</taxon>
        <taxon>Bacilli</taxon>
        <taxon>Bacillales</taxon>
        <taxon>Bacillaceae</taxon>
        <taxon>Halalkalibacter</taxon>
    </lineage>
</organism>
<dbReference type="SUPFAM" id="SSF51230">
    <property type="entry name" value="Single hybrid motif"/>
    <property type="match status" value="1"/>
</dbReference>
<dbReference type="InterPro" id="IPR017453">
    <property type="entry name" value="GCV_H_sub"/>
</dbReference>
<dbReference type="AlphaFoldDB" id="A0A0B0IIK6"/>
<comment type="subunit">
    <text evidence="3">The glycine cleavage system is composed of four proteins: P, T, L and H.</text>
</comment>
<dbReference type="PROSITE" id="PS00189">
    <property type="entry name" value="LIPOYL"/>
    <property type="match status" value="1"/>
</dbReference>
<feature type="domain" description="Lipoyl-binding" evidence="5">
    <location>
        <begin position="23"/>
        <end position="105"/>
    </location>
</feature>
<dbReference type="GO" id="GO:0009249">
    <property type="term" value="P:protein lipoylation"/>
    <property type="evidence" value="ECO:0007669"/>
    <property type="project" value="UniProtKB-UniRule"/>
</dbReference>
<dbReference type="HAMAP" id="MF_00272">
    <property type="entry name" value="GcvH"/>
    <property type="match status" value="1"/>
</dbReference>
<evidence type="ECO:0000313" key="7">
    <source>
        <dbReference type="Proteomes" id="UP000030832"/>
    </source>
</evidence>
<evidence type="ECO:0000256" key="4">
    <source>
        <dbReference type="PIRSR" id="PIRSR617453-50"/>
    </source>
</evidence>
<protein>
    <recommendedName>
        <fullName evidence="3">Glycine cleavage system H protein</fullName>
    </recommendedName>
    <alternativeName>
        <fullName evidence="3">Octanoyl/lipoyl carrier protein</fullName>
    </alternativeName>
</protein>
<dbReference type="InterPro" id="IPR002930">
    <property type="entry name" value="GCV_H"/>
</dbReference>
<dbReference type="Pfam" id="PF01597">
    <property type="entry name" value="GCV_H"/>
    <property type="match status" value="1"/>
</dbReference>
<dbReference type="RefSeq" id="WP_034626665.1">
    <property type="nucleotide sequence ID" value="NZ_JRJU01000004.1"/>
</dbReference>